<reference evidence="3" key="1">
    <citation type="journal article" date="2019" name="Int. J. Syst. Evol. Microbiol.">
        <title>The Global Catalogue of Microorganisms (GCM) 10K type strain sequencing project: providing services to taxonomists for standard genome sequencing and annotation.</title>
        <authorList>
            <consortium name="The Broad Institute Genomics Platform"/>
            <consortium name="The Broad Institute Genome Sequencing Center for Infectious Disease"/>
            <person name="Wu L."/>
            <person name="Ma J."/>
        </authorList>
    </citation>
    <scope>NUCLEOTIDE SEQUENCE [LARGE SCALE GENOMIC DNA]</scope>
    <source>
        <strain evidence="3">KCTC 42911</strain>
    </source>
</reference>
<evidence type="ECO:0000313" key="2">
    <source>
        <dbReference type="EMBL" id="MFC3614638.1"/>
    </source>
</evidence>
<name>A0ABV7TJQ7_9RHOB</name>
<sequence>MEAFFDVVGVLALIIMALVGAGVGWIVGKTSRGSTGLYMLIGVLAAVSAPFLLAALGLSVVAAGGVILLVIMSGVVALIILGIARAILR</sequence>
<dbReference type="RefSeq" id="WP_386735915.1">
    <property type="nucleotide sequence ID" value="NZ_JBHRXI010000012.1"/>
</dbReference>
<feature type="transmembrane region" description="Helical" evidence="1">
    <location>
        <begin position="6"/>
        <end position="27"/>
    </location>
</feature>
<evidence type="ECO:0000256" key="1">
    <source>
        <dbReference type="SAM" id="Phobius"/>
    </source>
</evidence>
<proteinExistence type="predicted"/>
<feature type="transmembrane region" description="Helical" evidence="1">
    <location>
        <begin position="39"/>
        <end position="60"/>
    </location>
</feature>
<accession>A0ABV7TJQ7</accession>
<keyword evidence="1" id="KW-1133">Transmembrane helix</keyword>
<protein>
    <submittedName>
        <fullName evidence="2">GlsB/YeaQ/YmgE family stress response membrane protein</fullName>
    </submittedName>
</protein>
<dbReference type="Proteomes" id="UP001595629">
    <property type="component" value="Unassembled WGS sequence"/>
</dbReference>
<organism evidence="2 3">
    <name type="scientific">Lutimaribacter marinistellae</name>
    <dbReference type="NCBI Taxonomy" id="1820329"/>
    <lineage>
        <taxon>Bacteria</taxon>
        <taxon>Pseudomonadati</taxon>
        <taxon>Pseudomonadota</taxon>
        <taxon>Alphaproteobacteria</taxon>
        <taxon>Rhodobacterales</taxon>
        <taxon>Roseobacteraceae</taxon>
        <taxon>Lutimaribacter</taxon>
    </lineage>
</organism>
<dbReference type="EMBL" id="JBHRXI010000012">
    <property type="protein sequence ID" value="MFC3614638.1"/>
    <property type="molecule type" value="Genomic_DNA"/>
</dbReference>
<gene>
    <name evidence="2" type="ORF">ACFORG_12765</name>
</gene>
<keyword evidence="1" id="KW-0812">Transmembrane</keyword>
<evidence type="ECO:0000313" key="3">
    <source>
        <dbReference type="Proteomes" id="UP001595629"/>
    </source>
</evidence>
<comment type="caution">
    <text evidence="2">The sequence shown here is derived from an EMBL/GenBank/DDBJ whole genome shotgun (WGS) entry which is preliminary data.</text>
</comment>
<keyword evidence="1" id="KW-0472">Membrane</keyword>
<feature type="transmembrane region" description="Helical" evidence="1">
    <location>
        <begin position="66"/>
        <end position="88"/>
    </location>
</feature>
<keyword evidence="3" id="KW-1185">Reference proteome</keyword>